<reference evidence="2 3" key="1">
    <citation type="submission" date="2014-11" db="EMBL/GenBank/DDBJ databases">
        <title>Genetic blueprint of the zoonotic pathogen Toxocara canis.</title>
        <authorList>
            <person name="Zhu X.-Q."/>
            <person name="Korhonen P.K."/>
            <person name="Cai H."/>
            <person name="Young N.D."/>
            <person name="Nejsum P."/>
            <person name="von Samson-Himmelstjerna G."/>
            <person name="Boag P.R."/>
            <person name="Tan P."/>
            <person name="Li Q."/>
            <person name="Min J."/>
            <person name="Yang Y."/>
            <person name="Wang X."/>
            <person name="Fang X."/>
            <person name="Hall R.S."/>
            <person name="Hofmann A."/>
            <person name="Sternberg P.W."/>
            <person name="Jex A.R."/>
            <person name="Gasser R.B."/>
        </authorList>
    </citation>
    <scope>NUCLEOTIDE SEQUENCE [LARGE SCALE GENOMIC DNA]</scope>
    <source>
        <strain evidence="2">PN_DK_2014</strain>
    </source>
</reference>
<dbReference type="Proteomes" id="UP000031036">
    <property type="component" value="Unassembled WGS sequence"/>
</dbReference>
<dbReference type="EMBL" id="JPKZ01004121">
    <property type="protein sequence ID" value="KHN72006.1"/>
    <property type="molecule type" value="Genomic_DNA"/>
</dbReference>
<proteinExistence type="predicted"/>
<feature type="compositionally biased region" description="Polar residues" evidence="1">
    <location>
        <begin position="56"/>
        <end position="71"/>
    </location>
</feature>
<accession>A0A0B2ULT8</accession>
<name>A0A0B2ULT8_TOXCA</name>
<evidence type="ECO:0000256" key="1">
    <source>
        <dbReference type="SAM" id="MobiDB-lite"/>
    </source>
</evidence>
<evidence type="ECO:0000313" key="3">
    <source>
        <dbReference type="Proteomes" id="UP000031036"/>
    </source>
</evidence>
<feature type="region of interest" description="Disordered" evidence="1">
    <location>
        <begin position="1"/>
        <end position="28"/>
    </location>
</feature>
<keyword evidence="3" id="KW-1185">Reference proteome</keyword>
<sequence length="99" mass="10933">MTAGLDEASADSASDNEPGFNTCRSMTAKSWNDQQRENCLLDAMMRAMETFHIQNVNSSATNSPNPRQPSHSPIHFHTPRRPTEAMNTIREVVSSSPVS</sequence>
<gene>
    <name evidence="2" type="ORF">Tcan_05815</name>
</gene>
<organism evidence="2 3">
    <name type="scientific">Toxocara canis</name>
    <name type="common">Canine roundworm</name>
    <dbReference type="NCBI Taxonomy" id="6265"/>
    <lineage>
        <taxon>Eukaryota</taxon>
        <taxon>Metazoa</taxon>
        <taxon>Ecdysozoa</taxon>
        <taxon>Nematoda</taxon>
        <taxon>Chromadorea</taxon>
        <taxon>Rhabditida</taxon>
        <taxon>Spirurina</taxon>
        <taxon>Ascaridomorpha</taxon>
        <taxon>Ascaridoidea</taxon>
        <taxon>Toxocaridae</taxon>
        <taxon>Toxocara</taxon>
    </lineage>
</organism>
<feature type="region of interest" description="Disordered" evidence="1">
    <location>
        <begin position="56"/>
        <end position="83"/>
    </location>
</feature>
<evidence type="ECO:0000313" key="2">
    <source>
        <dbReference type="EMBL" id="KHN72006.1"/>
    </source>
</evidence>
<comment type="caution">
    <text evidence="2">The sequence shown here is derived from an EMBL/GenBank/DDBJ whole genome shotgun (WGS) entry which is preliminary data.</text>
</comment>
<protein>
    <submittedName>
        <fullName evidence="2">Uncharacterized protein</fullName>
    </submittedName>
</protein>
<dbReference type="AlphaFoldDB" id="A0A0B2ULT8"/>